<evidence type="ECO:0000259" key="4">
    <source>
        <dbReference type="PROSITE" id="PS50026"/>
    </source>
</evidence>
<protein>
    <recommendedName>
        <fullName evidence="4">EGF-like domain-containing protein</fullName>
    </recommendedName>
</protein>
<feature type="compositionally biased region" description="Low complexity" evidence="2">
    <location>
        <begin position="89"/>
        <end position="103"/>
    </location>
</feature>
<evidence type="ECO:0000256" key="3">
    <source>
        <dbReference type="SAM" id="Phobius"/>
    </source>
</evidence>
<dbReference type="PROSITE" id="PS01186">
    <property type="entry name" value="EGF_2"/>
    <property type="match status" value="1"/>
</dbReference>
<dbReference type="PANTHER" id="PTHR12332">
    <property type="entry name" value="KEREN-RELATED"/>
    <property type="match status" value="1"/>
</dbReference>
<proteinExistence type="predicted"/>
<dbReference type="PANTHER" id="PTHR12332:SF1">
    <property type="entry name" value="KEREN-RELATED"/>
    <property type="match status" value="1"/>
</dbReference>
<accession>A0ABQ9Z949</accession>
<keyword evidence="6" id="KW-1185">Reference proteome</keyword>
<comment type="caution">
    <text evidence="1">Lacks conserved residue(s) required for the propagation of feature annotation.</text>
</comment>
<evidence type="ECO:0000256" key="1">
    <source>
        <dbReference type="PROSITE-ProRule" id="PRU00076"/>
    </source>
</evidence>
<dbReference type="Pfam" id="PF00008">
    <property type="entry name" value="EGF"/>
    <property type="match status" value="1"/>
</dbReference>
<dbReference type="SMART" id="SM00181">
    <property type="entry name" value="EGF"/>
    <property type="match status" value="1"/>
</dbReference>
<dbReference type="InterPro" id="IPR043403">
    <property type="entry name" value="Gurken/Spitz"/>
</dbReference>
<dbReference type="Gene3D" id="2.10.25.10">
    <property type="entry name" value="Laminin"/>
    <property type="match status" value="1"/>
</dbReference>
<reference evidence="5 6" key="1">
    <citation type="journal article" date="2023" name="Nucleic Acids Res.">
        <title>The hologenome of Daphnia magna reveals possible DNA methylation and microbiome-mediated evolution of the host genome.</title>
        <authorList>
            <person name="Chaturvedi A."/>
            <person name="Li X."/>
            <person name="Dhandapani V."/>
            <person name="Marshall H."/>
            <person name="Kissane S."/>
            <person name="Cuenca-Cambronero M."/>
            <person name="Asole G."/>
            <person name="Calvet F."/>
            <person name="Ruiz-Romero M."/>
            <person name="Marangio P."/>
            <person name="Guigo R."/>
            <person name="Rago D."/>
            <person name="Mirbahai L."/>
            <person name="Eastwood N."/>
            <person name="Colbourne J.K."/>
            <person name="Zhou J."/>
            <person name="Mallon E."/>
            <person name="Orsini L."/>
        </authorList>
    </citation>
    <scope>NUCLEOTIDE SEQUENCE [LARGE SCALE GENOMIC DNA]</scope>
    <source>
        <strain evidence="5">LRV0_1</strain>
    </source>
</reference>
<dbReference type="CDD" id="cd00054">
    <property type="entry name" value="EGF_CA"/>
    <property type="match status" value="1"/>
</dbReference>
<evidence type="ECO:0000313" key="6">
    <source>
        <dbReference type="Proteomes" id="UP001234178"/>
    </source>
</evidence>
<sequence>MSLSPEEMFYLATGLLDMNSWAGHAKSRAEQSGARCVNNNERTRTNCAGDNKPLSDQGEELLGLPVPQSMRPTPTAFKCPPSARKNGCSSPSSLSSHSGRCSSTPNRLGLISNSLNKMSSPSSSPGRSSWRNISFTVLVVFLAFSLQTAEGCSSRSTPKPRPPPPLPSPTPAVRPNITFQTYACPPTYATYYCLNGATCFTIKIGESILYNCECAEGFMGQRCEYKDLDGSYLPLREKIMLERASIAGGATVAVVLVVIISIIFYTYVRQQRKEQRLASFEQVTMDRIQIRNGGCSSCSSIGVCRFGVACTKKSSIPPHQHCLHQFHLASGEKKMNNPNLINIDAHHAQAFRLTGLAFNPLGNSNTSITILANALLANVTTEGEASKSCHTILSLPNGDWDRKAKVVTPM</sequence>
<keyword evidence="3" id="KW-0812">Transmembrane</keyword>
<dbReference type="Proteomes" id="UP001234178">
    <property type="component" value="Unassembled WGS sequence"/>
</dbReference>
<dbReference type="EMBL" id="JAOYFB010000003">
    <property type="protein sequence ID" value="KAK4009411.1"/>
    <property type="molecule type" value="Genomic_DNA"/>
</dbReference>
<keyword evidence="1" id="KW-1015">Disulfide bond</keyword>
<keyword evidence="3" id="KW-1133">Transmembrane helix</keyword>
<feature type="region of interest" description="Disordered" evidence="2">
    <location>
        <begin position="80"/>
        <end position="105"/>
    </location>
</feature>
<keyword evidence="1" id="KW-0245">EGF-like domain</keyword>
<feature type="disulfide bond" evidence="1">
    <location>
        <begin position="214"/>
        <end position="223"/>
    </location>
</feature>
<dbReference type="SUPFAM" id="SSF57196">
    <property type="entry name" value="EGF/Laminin"/>
    <property type="match status" value="1"/>
</dbReference>
<feature type="compositionally biased region" description="Pro residues" evidence="2">
    <location>
        <begin position="159"/>
        <end position="172"/>
    </location>
</feature>
<comment type="caution">
    <text evidence="5">The sequence shown here is derived from an EMBL/GenBank/DDBJ whole genome shotgun (WGS) entry which is preliminary data.</text>
</comment>
<keyword evidence="3" id="KW-0472">Membrane</keyword>
<dbReference type="InterPro" id="IPR000742">
    <property type="entry name" value="EGF"/>
</dbReference>
<evidence type="ECO:0000313" key="5">
    <source>
        <dbReference type="EMBL" id="KAK4009411.1"/>
    </source>
</evidence>
<dbReference type="PROSITE" id="PS50026">
    <property type="entry name" value="EGF_3"/>
    <property type="match status" value="1"/>
</dbReference>
<name>A0ABQ9Z949_9CRUS</name>
<dbReference type="PROSITE" id="PS00022">
    <property type="entry name" value="EGF_1"/>
    <property type="match status" value="1"/>
</dbReference>
<evidence type="ECO:0000256" key="2">
    <source>
        <dbReference type="SAM" id="MobiDB-lite"/>
    </source>
</evidence>
<organism evidence="5 6">
    <name type="scientific">Daphnia magna</name>
    <dbReference type="NCBI Taxonomy" id="35525"/>
    <lineage>
        <taxon>Eukaryota</taxon>
        <taxon>Metazoa</taxon>
        <taxon>Ecdysozoa</taxon>
        <taxon>Arthropoda</taxon>
        <taxon>Crustacea</taxon>
        <taxon>Branchiopoda</taxon>
        <taxon>Diplostraca</taxon>
        <taxon>Cladocera</taxon>
        <taxon>Anomopoda</taxon>
        <taxon>Daphniidae</taxon>
        <taxon>Daphnia</taxon>
    </lineage>
</organism>
<feature type="region of interest" description="Disordered" evidence="2">
    <location>
        <begin position="151"/>
        <end position="173"/>
    </location>
</feature>
<feature type="transmembrane region" description="Helical" evidence="3">
    <location>
        <begin position="246"/>
        <end position="268"/>
    </location>
</feature>
<feature type="domain" description="EGF-like" evidence="4">
    <location>
        <begin position="180"/>
        <end position="224"/>
    </location>
</feature>
<gene>
    <name evidence="5" type="ORF">OUZ56_018526</name>
</gene>